<sequence length="281" mass="31492">MNQNAVQNISPDDIRALETLRQRLMPLVYNLQGFKAEMMQSGDLPLEWPAVQRNVVMLNSHVDSIQKFINDPADDRRIPKLLSSLHPYPIPPFPVEERNTLLETLLRKKAQPEDEKWIDERLRKAAEFCDVPKEWGIQSSKKDEGPAEQKENGKADEGEGDDLEDGDGAIKRVQGSLSEEELVRTWSLAGKWSEEQYQHVIERMYPDLKSEEDSEEDEEMEDVIASSSTTHRKLSSGELGEPGLATQLGQAGQVAQNAPTLAQQKALPLGSLLKFMSTGSA</sequence>
<comment type="caution">
    <text evidence="3">The sequence shown here is derived from an EMBL/GenBank/DDBJ whole genome shotgun (WGS) entry which is preliminary data.</text>
</comment>
<dbReference type="Proteomes" id="UP000800093">
    <property type="component" value="Unassembled WGS sequence"/>
</dbReference>
<feature type="compositionally biased region" description="Acidic residues" evidence="2">
    <location>
        <begin position="212"/>
        <end position="222"/>
    </location>
</feature>
<dbReference type="AlphaFoldDB" id="A0A9P4N8K6"/>
<feature type="region of interest" description="Disordered" evidence="2">
    <location>
        <begin position="135"/>
        <end position="168"/>
    </location>
</feature>
<feature type="region of interest" description="Disordered" evidence="2">
    <location>
        <begin position="208"/>
        <end position="251"/>
    </location>
</feature>
<accession>A0A9P4N8K6</accession>
<dbReference type="GO" id="GO:0003712">
    <property type="term" value="F:transcription coregulator activity"/>
    <property type="evidence" value="ECO:0007669"/>
    <property type="project" value="InterPro"/>
</dbReference>
<comment type="subcellular location">
    <subcellularLocation>
        <location evidence="1">Nucleus</location>
    </subcellularLocation>
</comment>
<keyword evidence="1" id="KW-0805">Transcription regulation</keyword>
<reference evidence="4" key="1">
    <citation type="journal article" date="2020" name="Stud. Mycol.">
        <title>101 Dothideomycetes genomes: A test case for predicting lifestyles and emergence of pathogens.</title>
        <authorList>
            <person name="Haridas S."/>
            <person name="Albert R."/>
            <person name="Binder M."/>
            <person name="Bloem J."/>
            <person name="LaButti K."/>
            <person name="Salamov A."/>
            <person name="Andreopoulos B."/>
            <person name="Baker S."/>
            <person name="Barry K."/>
            <person name="Bills G."/>
            <person name="Bluhm B."/>
            <person name="Cannon C."/>
            <person name="Castanera R."/>
            <person name="Culley D."/>
            <person name="Daum C."/>
            <person name="Ezra D."/>
            <person name="Gonzalez J."/>
            <person name="Henrissat B."/>
            <person name="Kuo A."/>
            <person name="Liang C."/>
            <person name="Lipzen A."/>
            <person name="Lutzoni F."/>
            <person name="Magnuson J."/>
            <person name="Mondo S."/>
            <person name="Nolan M."/>
            <person name="Ohm R."/>
            <person name="Pangilinan J."/>
            <person name="Park H.-J."/>
            <person name="Ramirez L."/>
            <person name="Alfaro M."/>
            <person name="Sun H."/>
            <person name="Tritt A."/>
            <person name="Yoshinaga Y."/>
            <person name="Zwiers L.-H."/>
            <person name="Turgeon B."/>
            <person name="Goodwin S."/>
            <person name="Spatafora J."/>
            <person name="Crous P."/>
            <person name="Grigoriev I."/>
        </authorList>
    </citation>
    <scope>NUCLEOTIDE SEQUENCE [LARGE SCALE GENOMIC DNA]</scope>
    <source>
        <strain evidence="4">CBS 304.66</strain>
    </source>
</reference>
<protein>
    <recommendedName>
        <fullName evidence="1">Mediator of RNA polymerase II transcription subunit 8</fullName>
    </recommendedName>
    <alternativeName>
        <fullName evidence="1">Mediator complex subunit 8</fullName>
    </alternativeName>
</protein>
<dbReference type="InterPro" id="IPR019364">
    <property type="entry name" value="Mediatior_Med8_fun/met"/>
</dbReference>
<feature type="compositionally biased region" description="Basic and acidic residues" evidence="2">
    <location>
        <begin position="140"/>
        <end position="157"/>
    </location>
</feature>
<proteinExistence type="inferred from homology"/>
<evidence type="ECO:0000313" key="4">
    <source>
        <dbReference type="Proteomes" id="UP000800093"/>
    </source>
</evidence>
<keyword evidence="1" id="KW-0804">Transcription</keyword>
<dbReference type="OrthoDB" id="5329317at2759"/>
<keyword evidence="1" id="KW-0539">Nucleus</keyword>
<evidence type="ECO:0000256" key="2">
    <source>
        <dbReference type="SAM" id="MobiDB-lite"/>
    </source>
</evidence>
<dbReference type="GO" id="GO:0006357">
    <property type="term" value="P:regulation of transcription by RNA polymerase II"/>
    <property type="evidence" value="ECO:0007669"/>
    <property type="project" value="InterPro"/>
</dbReference>
<dbReference type="Gene3D" id="1.20.58.1710">
    <property type="match status" value="1"/>
</dbReference>
<evidence type="ECO:0000256" key="1">
    <source>
        <dbReference type="RuleBase" id="RU364144"/>
    </source>
</evidence>
<gene>
    <name evidence="1" type="primary">MED8</name>
    <name evidence="3" type="ORF">CC78DRAFT_532498</name>
</gene>
<organism evidence="3 4">
    <name type="scientific">Lojkania enalia</name>
    <dbReference type="NCBI Taxonomy" id="147567"/>
    <lineage>
        <taxon>Eukaryota</taxon>
        <taxon>Fungi</taxon>
        <taxon>Dikarya</taxon>
        <taxon>Ascomycota</taxon>
        <taxon>Pezizomycotina</taxon>
        <taxon>Dothideomycetes</taxon>
        <taxon>Pleosporomycetidae</taxon>
        <taxon>Pleosporales</taxon>
        <taxon>Pleosporales incertae sedis</taxon>
        <taxon>Lojkania</taxon>
    </lineage>
</organism>
<dbReference type="Gene3D" id="6.10.250.2610">
    <property type="match status" value="1"/>
</dbReference>
<dbReference type="GO" id="GO:0016592">
    <property type="term" value="C:mediator complex"/>
    <property type="evidence" value="ECO:0007669"/>
    <property type="project" value="InterPro"/>
</dbReference>
<keyword evidence="1" id="KW-0010">Activator</keyword>
<comment type="function">
    <text evidence="1">Component of the Mediator complex, a coactivator involved in the regulated transcription of nearly all RNA polymerase II-dependent genes. Mediator functions as a bridge to convey information from gene-specific regulatory proteins to the basal RNA polymerase II transcription machinery. Mediator is recruited to promoters by direct interactions with regulatory proteins and serves as a scaffold for the assembly of a functional preinitiation complex with RNA polymerase II and the general transcription factors.</text>
</comment>
<comment type="subunit">
    <text evidence="1">Component of the Mediator complex.</text>
</comment>
<name>A0A9P4N8K6_9PLEO</name>
<dbReference type="Pfam" id="PF10232">
    <property type="entry name" value="Med8"/>
    <property type="match status" value="1"/>
</dbReference>
<dbReference type="EMBL" id="ML986608">
    <property type="protein sequence ID" value="KAF2265286.1"/>
    <property type="molecule type" value="Genomic_DNA"/>
</dbReference>
<keyword evidence="4" id="KW-1185">Reference proteome</keyword>
<comment type="similarity">
    <text evidence="1">Belongs to the Mediator complex subunit 8 family.</text>
</comment>
<feature type="compositionally biased region" description="Acidic residues" evidence="2">
    <location>
        <begin position="158"/>
        <end position="167"/>
    </location>
</feature>
<evidence type="ECO:0000313" key="3">
    <source>
        <dbReference type="EMBL" id="KAF2265286.1"/>
    </source>
</evidence>